<dbReference type="AlphaFoldDB" id="F2AZM3"/>
<evidence type="ECO:0000313" key="2">
    <source>
        <dbReference type="Proteomes" id="UP000006222"/>
    </source>
</evidence>
<dbReference type="EMBL" id="AFAR01000264">
    <property type="protein sequence ID" value="EGF24867.1"/>
    <property type="molecule type" value="Genomic_DNA"/>
</dbReference>
<protein>
    <submittedName>
        <fullName evidence="1">Uncharacterized protein</fullName>
    </submittedName>
</protein>
<proteinExistence type="predicted"/>
<dbReference type="Proteomes" id="UP000006222">
    <property type="component" value="Unassembled WGS sequence"/>
</dbReference>
<reference evidence="1 2" key="1">
    <citation type="journal article" date="2013" name="Mar. Genomics">
        <title>Expression of sulfatases in Rhodopirellula baltica and the diversity of sulfatases in the genus Rhodopirellula.</title>
        <authorList>
            <person name="Wegner C.E."/>
            <person name="Richter-Heitmann T."/>
            <person name="Klindworth A."/>
            <person name="Klockow C."/>
            <person name="Richter M."/>
            <person name="Achstetter T."/>
            <person name="Glockner F.O."/>
            <person name="Harder J."/>
        </authorList>
    </citation>
    <scope>NUCLEOTIDE SEQUENCE [LARGE SCALE GENOMIC DNA]</scope>
    <source>
        <strain evidence="1 2">WH47</strain>
    </source>
</reference>
<name>F2AZM3_RHOBT</name>
<comment type="caution">
    <text evidence="1">The sequence shown here is derived from an EMBL/GenBank/DDBJ whole genome shotgun (WGS) entry which is preliminary data.</text>
</comment>
<organism evidence="1 2">
    <name type="scientific">Rhodopirellula baltica WH47</name>
    <dbReference type="NCBI Taxonomy" id="991778"/>
    <lineage>
        <taxon>Bacteria</taxon>
        <taxon>Pseudomonadati</taxon>
        <taxon>Planctomycetota</taxon>
        <taxon>Planctomycetia</taxon>
        <taxon>Pirellulales</taxon>
        <taxon>Pirellulaceae</taxon>
        <taxon>Rhodopirellula</taxon>
    </lineage>
</organism>
<gene>
    <name evidence="1" type="ORF">RBWH47_02604</name>
</gene>
<accession>F2AZM3</accession>
<sequence length="40" mass="4713">MRSATRRTHFFWFQVTQLTLSNAFAEDQIGLWLLASRTDP</sequence>
<evidence type="ECO:0000313" key="1">
    <source>
        <dbReference type="EMBL" id="EGF24867.1"/>
    </source>
</evidence>